<gene>
    <name evidence="1" type="ORF">BpHYR1_004072</name>
</gene>
<comment type="caution">
    <text evidence="1">The sequence shown here is derived from an EMBL/GenBank/DDBJ whole genome shotgun (WGS) entry which is preliminary data.</text>
</comment>
<name>A0A3M7PSS7_BRAPC</name>
<keyword evidence="2" id="KW-1185">Reference proteome</keyword>
<dbReference type="AlphaFoldDB" id="A0A3M7PSS7"/>
<sequence>MQIKEKINSPPLQITPLMFFNNSPHKSHGTGFACLLSAVFTAFKVSCSDGRLKLSLVELVRLRLIFRI</sequence>
<evidence type="ECO:0000313" key="1">
    <source>
        <dbReference type="EMBL" id="RNA02044.1"/>
    </source>
</evidence>
<dbReference type="Proteomes" id="UP000276133">
    <property type="component" value="Unassembled WGS sequence"/>
</dbReference>
<reference evidence="1 2" key="1">
    <citation type="journal article" date="2018" name="Sci. Rep.">
        <title>Genomic signatures of local adaptation to the degree of environmental predictability in rotifers.</title>
        <authorList>
            <person name="Franch-Gras L."/>
            <person name="Hahn C."/>
            <person name="Garcia-Roger E.M."/>
            <person name="Carmona M.J."/>
            <person name="Serra M."/>
            <person name="Gomez A."/>
        </authorList>
    </citation>
    <scope>NUCLEOTIDE SEQUENCE [LARGE SCALE GENOMIC DNA]</scope>
    <source>
        <strain evidence="1">HYR1</strain>
    </source>
</reference>
<proteinExistence type="predicted"/>
<protein>
    <submittedName>
        <fullName evidence="1">Uncharacterized protein</fullName>
    </submittedName>
</protein>
<accession>A0A3M7PSS7</accession>
<dbReference type="EMBL" id="REGN01009070">
    <property type="protein sequence ID" value="RNA02044.1"/>
    <property type="molecule type" value="Genomic_DNA"/>
</dbReference>
<organism evidence="1 2">
    <name type="scientific">Brachionus plicatilis</name>
    <name type="common">Marine rotifer</name>
    <name type="synonym">Brachionus muelleri</name>
    <dbReference type="NCBI Taxonomy" id="10195"/>
    <lineage>
        <taxon>Eukaryota</taxon>
        <taxon>Metazoa</taxon>
        <taxon>Spiralia</taxon>
        <taxon>Gnathifera</taxon>
        <taxon>Rotifera</taxon>
        <taxon>Eurotatoria</taxon>
        <taxon>Monogononta</taxon>
        <taxon>Pseudotrocha</taxon>
        <taxon>Ploima</taxon>
        <taxon>Brachionidae</taxon>
        <taxon>Brachionus</taxon>
    </lineage>
</organism>
<evidence type="ECO:0000313" key="2">
    <source>
        <dbReference type="Proteomes" id="UP000276133"/>
    </source>
</evidence>